<comment type="subcellular location">
    <subcellularLocation>
        <location evidence="1">Cell membrane</location>
        <topology evidence="1">Multi-pass membrane protein</topology>
    </subcellularLocation>
</comment>
<keyword evidence="7 11" id="KW-1133">Transmembrane helix</keyword>
<proteinExistence type="inferred from homology"/>
<feature type="transmembrane region" description="Helical" evidence="11">
    <location>
        <begin position="419"/>
        <end position="440"/>
    </location>
</feature>
<feature type="transmembrane region" description="Helical" evidence="11">
    <location>
        <begin position="347"/>
        <end position="370"/>
    </location>
</feature>
<comment type="similarity">
    <text evidence="3 9">Belongs to the MIP/aquaporin (TC 1.A.8) family.</text>
</comment>
<dbReference type="PANTHER" id="PTHR19139">
    <property type="entry name" value="AQUAPORIN TRANSPORTER"/>
    <property type="match status" value="1"/>
</dbReference>
<evidence type="ECO:0000256" key="5">
    <source>
        <dbReference type="ARBA" id="ARBA00022475"/>
    </source>
</evidence>
<evidence type="ECO:0000256" key="4">
    <source>
        <dbReference type="ARBA" id="ARBA00022448"/>
    </source>
</evidence>
<feature type="compositionally biased region" description="Polar residues" evidence="10">
    <location>
        <begin position="9"/>
        <end position="18"/>
    </location>
</feature>
<keyword evidence="4 9" id="KW-0813">Transport</keyword>
<dbReference type="EMBL" id="CADCVD010000094">
    <property type="protein sequence ID" value="CAA9447484.1"/>
    <property type="molecule type" value="Genomic_DNA"/>
</dbReference>
<dbReference type="PANTHER" id="PTHR19139:SF199">
    <property type="entry name" value="MIP17260P"/>
    <property type="match status" value="1"/>
</dbReference>
<evidence type="ECO:0000256" key="9">
    <source>
        <dbReference type="RuleBase" id="RU000477"/>
    </source>
</evidence>
<feature type="transmembrane region" description="Helical" evidence="11">
    <location>
        <begin position="303"/>
        <end position="327"/>
    </location>
</feature>
<protein>
    <submittedName>
        <fullName evidence="12">Aquaporin Z</fullName>
    </submittedName>
</protein>
<feature type="transmembrane region" description="Helical" evidence="11">
    <location>
        <begin position="461"/>
        <end position="481"/>
    </location>
</feature>
<name>A0A6J4QU31_9ACTN</name>
<dbReference type="Pfam" id="PF00230">
    <property type="entry name" value="MIP"/>
    <property type="match status" value="1"/>
</dbReference>
<accession>A0A6J4QU31</accession>
<evidence type="ECO:0000256" key="3">
    <source>
        <dbReference type="ARBA" id="ARBA00006175"/>
    </source>
</evidence>
<evidence type="ECO:0000256" key="10">
    <source>
        <dbReference type="SAM" id="MobiDB-lite"/>
    </source>
</evidence>
<sequence>MDEPHPGQADSSLRTGRGNTRIDEKVVSKIAGITAGEVEGVLVGGNVVRTAGGLFQGVTGSRGRTQGVSAEVGETEATIDFTVGIEYGKNIPRTVERVRDEVADRIESLTGLHVAEINVTVNDIVSTESQEKTSREVTHSGPTDKPGPEAPRDTSGLRNTSEARETASTNKGVTDMDEERYRREEEARRSAEERQQGDPRVNEGGRGEYNRLEEERQGGREARVRRVRGSSNVSEQETGQSRQDDEGSEQPSGLYGSSVDSSNMVGAAVAELIGTFILIFTGCAVAVGAILQRPTAGPIYDSLAVALAFGIALVVIVAAIGHVSGAHVNPAVTLSLAATNKFSWQYVPIYIGAQLLGAVLGAIAVWIAFGEGAREVAAVAATFPTDNVGDLRALLVEILVTFILVFVIVSVATDDRAPAGIAPLAVGFALACGVLIAGPITGGSLNPARTLGPMIIAGQFTAVWVYIVGPIIGGVLAALVYDRFASQANATE</sequence>
<dbReference type="Gene3D" id="1.20.1080.10">
    <property type="entry name" value="Glycerol uptake facilitator protein"/>
    <property type="match status" value="1"/>
</dbReference>
<gene>
    <name evidence="12" type="ORF">AVDCRST_MAG37-1977</name>
</gene>
<dbReference type="InterPro" id="IPR005531">
    <property type="entry name" value="Asp23"/>
</dbReference>
<dbReference type="Pfam" id="PF03780">
    <property type="entry name" value="Asp23"/>
    <property type="match status" value="1"/>
</dbReference>
<dbReference type="SUPFAM" id="SSF81338">
    <property type="entry name" value="Aquaporin-like"/>
    <property type="match status" value="1"/>
</dbReference>
<evidence type="ECO:0000256" key="8">
    <source>
        <dbReference type="ARBA" id="ARBA00023136"/>
    </source>
</evidence>
<dbReference type="InterPro" id="IPR022357">
    <property type="entry name" value="MIP_CS"/>
</dbReference>
<dbReference type="GO" id="GO:0015250">
    <property type="term" value="F:water channel activity"/>
    <property type="evidence" value="ECO:0007669"/>
    <property type="project" value="TreeGrafter"/>
</dbReference>
<evidence type="ECO:0000256" key="7">
    <source>
        <dbReference type="ARBA" id="ARBA00022989"/>
    </source>
</evidence>
<feature type="region of interest" description="Disordered" evidence="10">
    <location>
        <begin position="125"/>
        <end position="257"/>
    </location>
</feature>
<dbReference type="PRINTS" id="PR00783">
    <property type="entry name" value="MINTRINSICP"/>
</dbReference>
<dbReference type="InterPro" id="IPR034294">
    <property type="entry name" value="Aquaporin_transptr"/>
</dbReference>
<evidence type="ECO:0000256" key="11">
    <source>
        <dbReference type="SAM" id="Phobius"/>
    </source>
</evidence>
<feature type="region of interest" description="Disordered" evidence="10">
    <location>
        <begin position="1"/>
        <end position="20"/>
    </location>
</feature>
<dbReference type="InterPro" id="IPR000425">
    <property type="entry name" value="MIP"/>
</dbReference>
<reference evidence="12" key="1">
    <citation type="submission" date="2020-02" db="EMBL/GenBank/DDBJ databases">
        <authorList>
            <person name="Meier V. D."/>
        </authorList>
    </citation>
    <scope>NUCLEOTIDE SEQUENCE</scope>
    <source>
        <strain evidence="12">AVDCRST_MAG37</strain>
    </source>
</reference>
<evidence type="ECO:0000313" key="12">
    <source>
        <dbReference type="EMBL" id="CAA9447484.1"/>
    </source>
</evidence>
<organism evidence="12">
    <name type="scientific">uncultured Rubrobacteraceae bacterium</name>
    <dbReference type="NCBI Taxonomy" id="349277"/>
    <lineage>
        <taxon>Bacteria</taxon>
        <taxon>Bacillati</taxon>
        <taxon>Actinomycetota</taxon>
        <taxon>Rubrobacteria</taxon>
        <taxon>Rubrobacterales</taxon>
        <taxon>Rubrobacteraceae</taxon>
        <taxon>environmental samples</taxon>
    </lineage>
</organism>
<dbReference type="CDD" id="cd00333">
    <property type="entry name" value="MIP"/>
    <property type="match status" value="1"/>
</dbReference>
<dbReference type="PROSITE" id="PS00221">
    <property type="entry name" value="MIP"/>
    <property type="match status" value="1"/>
</dbReference>
<evidence type="ECO:0000256" key="1">
    <source>
        <dbReference type="ARBA" id="ARBA00004651"/>
    </source>
</evidence>
<evidence type="ECO:0000256" key="6">
    <source>
        <dbReference type="ARBA" id="ARBA00022692"/>
    </source>
</evidence>
<keyword evidence="5" id="KW-1003">Cell membrane</keyword>
<dbReference type="NCBIfam" id="TIGR00861">
    <property type="entry name" value="MIP"/>
    <property type="match status" value="1"/>
</dbReference>
<keyword evidence="6 9" id="KW-0812">Transmembrane</keyword>
<feature type="transmembrane region" description="Helical" evidence="11">
    <location>
        <begin position="391"/>
        <end position="413"/>
    </location>
</feature>
<keyword evidence="8 11" id="KW-0472">Membrane</keyword>
<feature type="compositionally biased region" description="Basic and acidic residues" evidence="10">
    <location>
        <begin position="129"/>
        <end position="138"/>
    </location>
</feature>
<feature type="compositionally biased region" description="Polar residues" evidence="10">
    <location>
        <begin position="156"/>
        <end position="172"/>
    </location>
</feature>
<evidence type="ECO:0000256" key="2">
    <source>
        <dbReference type="ARBA" id="ARBA00005721"/>
    </source>
</evidence>
<dbReference type="InterPro" id="IPR023271">
    <property type="entry name" value="Aquaporin-like"/>
</dbReference>
<dbReference type="GO" id="GO:0005886">
    <property type="term" value="C:plasma membrane"/>
    <property type="evidence" value="ECO:0007669"/>
    <property type="project" value="UniProtKB-SubCell"/>
</dbReference>
<feature type="transmembrane region" description="Helical" evidence="11">
    <location>
        <begin position="272"/>
        <end position="291"/>
    </location>
</feature>
<comment type="similarity">
    <text evidence="2">Belongs to the asp23 family.</text>
</comment>
<feature type="compositionally biased region" description="Basic and acidic residues" evidence="10">
    <location>
        <begin position="179"/>
        <end position="224"/>
    </location>
</feature>
<dbReference type="AlphaFoldDB" id="A0A6J4QU31"/>